<keyword evidence="12" id="KW-1185">Reference proteome</keyword>
<organism evidence="11 12">
    <name type="scientific">Cymbomonas tetramitiformis</name>
    <dbReference type="NCBI Taxonomy" id="36881"/>
    <lineage>
        <taxon>Eukaryota</taxon>
        <taxon>Viridiplantae</taxon>
        <taxon>Chlorophyta</taxon>
        <taxon>Pyramimonadophyceae</taxon>
        <taxon>Pyramimonadales</taxon>
        <taxon>Pyramimonadaceae</taxon>
        <taxon>Cymbomonas</taxon>
    </lineage>
</organism>
<dbReference type="GO" id="GO:0000302">
    <property type="term" value="P:response to reactive oxygen species"/>
    <property type="evidence" value="ECO:0007669"/>
    <property type="project" value="TreeGrafter"/>
</dbReference>
<evidence type="ECO:0000256" key="7">
    <source>
        <dbReference type="ARBA" id="ARBA00023002"/>
    </source>
</evidence>
<feature type="domain" description="Plant heme peroxidase family profile" evidence="10">
    <location>
        <begin position="90"/>
        <end position="340"/>
    </location>
</feature>
<evidence type="ECO:0000313" key="11">
    <source>
        <dbReference type="EMBL" id="KAK3278063.1"/>
    </source>
</evidence>
<dbReference type="PRINTS" id="PR00459">
    <property type="entry name" value="ASPEROXIDASE"/>
</dbReference>
<dbReference type="EC" id="1.11.1.11" evidence="3"/>
<evidence type="ECO:0000256" key="3">
    <source>
        <dbReference type="ARBA" id="ARBA00012940"/>
    </source>
</evidence>
<evidence type="ECO:0000256" key="2">
    <source>
        <dbReference type="ARBA" id="ARBA00006873"/>
    </source>
</evidence>
<feature type="compositionally biased region" description="Basic and acidic residues" evidence="9">
    <location>
        <begin position="350"/>
        <end position="359"/>
    </location>
</feature>
<evidence type="ECO:0000256" key="8">
    <source>
        <dbReference type="ARBA" id="ARBA00023004"/>
    </source>
</evidence>
<evidence type="ECO:0000256" key="6">
    <source>
        <dbReference type="ARBA" id="ARBA00022723"/>
    </source>
</evidence>
<evidence type="ECO:0000313" key="12">
    <source>
        <dbReference type="Proteomes" id="UP001190700"/>
    </source>
</evidence>
<reference evidence="11 12" key="1">
    <citation type="journal article" date="2015" name="Genome Biol. Evol.">
        <title>Comparative Genomics of a Bacterivorous Green Alga Reveals Evolutionary Causalities and Consequences of Phago-Mixotrophic Mode of Nutrition.</title>
        <authorList>
            <person name="Burns J.A."/>
            <person name="Paasch A."/>
            <person name="Narechania A."/>
            <person name="Kim E."/>
        </authorList>
    </citation>
    <scope>NUCLEOTIDE SEQUENCE [LARGE SCALE GENOMIC DNA]</scope>
    <source>
        <strain evidence="11 12">PLY_AMNH</strain>
    </source>
</reference>
<comment type="similarity">
    <text evidence="2">Belongs to the peroxidase family. Ascorbate peroxidase subfamily.</text>
</comment>
<dbReference type="Proteomes" id="UP001190700">
    <property type="component" value="Unassembled WGS sequence"/>
</dbReference>
<dbReference type="PRINTS" id="PR00458">
    <property type="entry name" value="PEROXIDASE"/>
</dbReference>
<dbReference type="AlphaFoldDB" id="A0AAE0GHK1"/>
<dbReference type="InterPro" id="IPR044831">
    <property type="entry name" value="Ccp1-like"/>
</dbReference>
<proteinExistence type="inferred from homology"/>
<accession>A0AAE0GHK1</accession>
<dbReference type="Gene3D" id="1.10.520.10">
    <property type="match status" value="1"/>
</dbReference>
<gene>
    <name evidence="11" type="ORF">CYMTET_13974</name>
</gene>
<evidence type="ECO:0000256" key="9">
    <source>
        <dbReference type="SAM" id="MobiDB-lite"/>
    </source>
</evidence>
<dbReference type="GO" id="GO:0046872">
    <property type="term" value="F:metal ion binding"/>
    <property type="evidence" value="ECO:0007669"/>
    <property type="project" value="UniProtKB-KW"/>
</dbReference>
<keyword evidence="8" id="KW-0408">Iron</keyword>
<dbReference type="InterPro" id="IPR002207">
    <property type="entry name" value="Peroxidase_I"/>
</dbReference>
<evidence type="ECO:0000256" key="5">
    <source>
        <dbReference type="ARBA" id="ARBA00022617"/>
    </source>
</evidence>
<dbReference type="InterPro" id="IPR002016">
    <property type="entry name" value="Haem_peroxidase"/>
</dbReference>
<dbReference type="SUPFAM" id="SSF48113">
    <property type="entry name" value="Heme-dependent peroxidases"/>
    <property type="match status" value="1"/>
</dbReference>
<dbReference type="PANTHER" id="PTHR31356">
    <property type="entry name" value="THYLAKOID LUMENAL 29 KDA PROTEIN, CHLOROPLASTIC-RELATED"/>
    <property type="match status" value="1"/>
</dbReference>
<dbReference type="GO" id="GO:0016688">
    <property type="term" value="F:L-ascorbate peroxidase activity"/>
    <property type="evidence" value="ECO:0007669"/>
    <property type="project" value="UniProtKB-EC"/>
</dbReference>
<evidence type="ECO:0000259" key="10">
    <source>
        <dbReference type="PROSITE" id="PS50873"/>
    </source>
</evidence>
<evidence type="ECO:0000256" key="4">
    <source>
        <dbReference type="ARBA" id="ARBA00022559"/>
    </source>
</evidence>
<comment type="cofactor">
    <cofactor evidence="1">
        <name>heme b</name>
        <dbReference type="ChEBI" id="CHEBI:60344"/>
    </cofactor>
</comment>
<name>A0AAE0GHK1_9CHLO</name>
<dbReference type="Pfam" id="PF00141">
    <property type="entry name" value="peroxidase"/>
    <property type="match status" value="1"/>
</dbReference>
<dbReference type="GO" id="GO:0042744">
    <property type="term" value="P:hydrogen peroxide catabolic process"/>
    <property type="evidence" value="ECO:0007669"/>
    <property type="project" value="TreeGrafter"/>
</dbReference>
<dbReference type="Gene3D" id="1.10.420.10">
    <property type="entry name" value="Peroxidase, domain 2"/>
    <property type="match status" value="1"/>
</dbReference>
<comment type="caution">
    <text evidence="11">The sequence shown here is derived from an EMBL/GenBank/DDBJ whole genome shotgun (WGS) entry which is preliminary data.</text>
</comment>
<protein>
    <recommendedName>
        <fullName evidence="3">L-ascorbate peroxidase</fullName>
        <ecNumber evidence="3">1.11.1.11</ecNumber>
    </recommendedName>
</protein>
<keyword evidence="5" id="KW-0349">Heme</keyword>
<evidence type="ECO:0000256" key="1">
    <source>
        <dbReference type="ARBA" id="ARBA00001970"/>
    </source>
</evidence>
<keyword evidence="7" id="KW-0560">Oxidoreductase</keyword>
<dbReference type="PROSITE" id="PS50873">
    <property type="entry name" value="PEROXIDASE_4"/>
    <property type="match status" value="1"/>
</dbReference>
<keyword evidence="6" id="KW-0479">Metal-binding</keyword>
<dbReference type="PROSITE" id="PS00435">
    <property type="entry name" value="PEROXIDASE_1"/>
    <property type="match status" value="1"/>
</dbReference>
<feature type="region of interest" description="Disordered" evidence="9">
    <location>
        <begin position="340"/>
        <end position="359"/>
    </location>
</feature>
<keyword evidence="4" id="KW-0575">Peroxidase</keyword>
<dbReference type="EMBL" id="LGRX02005635">
    <property type="protein sequence ID" value="KAK3278063.1"/>
    <property type="molecule type" value="Genomic_DNA"/>
</dbReference>
<dbReference type="InterPro" id="IPR019793">
    <property type="entry name" value="Peroxidases_heam-ligand_BS"/>
</dbReference>
<dbReference type="InterPro" id="IPR010255">
    <property type="entry name" value="Haem_peroxidase_sf"/>
</dbReference>
<dbReference type="GO" id="GO:0020037">
    <property type="term" value="F:heme binding"/>
    <property type="evidence" value="ECO:0007669"/>
    <property type="project" value="InterPro"/>
</dbReference>
<dbReference type="PANTHER" id="PTHR31356:SF36">
    <property type="entry name" value="L-ASCORBATE PEROXIDASE 3"/>
    <property type="match status" value="1"/>
</dbReference>
<sequence>MKDVSGWCAQTSFGEVLLVMTRNIIFFGLLTSPNSAFALTCRQVEDIKADIRALIPNADGPYLEYGQEITPAQRARGDFIGGVVRLGWHDGSTYSQEDSNGGMDGCLNFDDPANKGLRGIWQELRPVYRNYEDVCSRADFTSLATITVIKAAGGPDIEIPYGRVDADECDEDWGRFPSLKKSRDHVRKVFRRMGFTMQEAVALMGAHTVGRCELKNFGLEGPWAENEHVFDNAYYHKMLDLVWERKVEVTEEFGSQPHWDHAKMLLMLNTDISLAWNIDGDNDDPNHGDPHKCGGDMQCDTQNSYRHVARYAQSQEEWFEDFSSAWIKLLSLGQDGDLQKCESEEDSDSYDDRSWFSSW</sequence>
<dbReference type="GO" id="GO:0034599">
    <property type="term" value="P:cellular response to oxidative stress"/>
    <property type="evidence" value="ECO:0007669"/>
    <property type="project" value="InterPro"/>
</dbReference>